<sequence length="101" mass="11326">MCLEALIRDDHCAGFCTHTHTHTQRACPSPFTTMTFLFVTYAATLKLMEDAQVTEQNLPSVCYLHSCVSCLNLIFISTRLLVVVVVLSCYLSDSKTETHTH</sequence>
<evidence type="ECO:0000313" key="2">
    <source>
        <dbReference type="Proteomes" id="UP000827986"/>
    </source>
</evidence>
<comment type="caution">
    <text evidence="1">The sequence shown here is derived from an EMBL/GenBank/DDBJ whole genome shotgun (WGS) entry which is preliminary data.</text>
</comment>
<proteinExistence type="predicted"/>
<dbReference type="EMBL" id="JAHDVG010000484">
    <property type="protein sequence ID" value="KAH1170464.1"/>
    <property type="molecule type" value="Genomic_DNA"/>
</dbReference>
<keyword evidence="2" id="KW-1185">Reference proteome</keyword>
<accession>A0A9D3WYI5</accession>
<evidence type="ECO:0000313" key="1">
    <source>
        <dbReference type="EMBL" id="KAH1170464.1"/>
    </source>
</evidence>
<organism evidence="1 2">
    <name type="scientific">Mauremys mutica</name>
    <name type="common">yellowpond turtle</name>
    <dbReference type="NCBI Taxonomy" id="74926"/>
    <lineage>
        <taxon>Eukaryota</taxon>
        <taxon>Metazoa</taxon>
        <taxon>Chordata</taxon>
        <taxon>Craniata</taxon>
        <taxon>Vertebrata</taxon>
        <taxon>Euteleostomi</taxon>
        <taxon>Archelosauria</taxon>
        <taxon>Testudinata</taxon>
        <taxon>Testudines</taxon>
        <taxon>Cryptodira</taxon>
        <taxon>Durocryptodira</taxon>
        <taxon>Testudinoidea</taxon>
        <taxon>Geoemydidae</taxon>
        <taxon>Geoemydinae</taxon>
        <taxon>Mauremys</taxon>
    </lineage>
</organism>
<reference evidence="1" key="1">
    <citation type="submission" date="2021-09" db="EMBL/GenBank/DDBJ databases">
        <title>The genome of Mauremys mutica provides insights into the evolution of semi-aquatic lifestyle.</title>
        <authorList>
            <person name="Gong S."/>
            <person name="Gao Y."/>
        </authorList>
    </citation>
    <scope>NUCLEOTIDE SEQUENCE</scope>
    <source>
        <strain evidence="1">MM-2020</strain>
        <tissue evidence="1">Muscle</tissue>
    </source>
</reference>
<name>A0A9D3WYI5_9SAUR</name>
<gene>
    <name evidence="1" type="ORF">KIL84_001449</name>
</gene>
<protein>
    <submittedName>
        <fullName evidence="1">Uncharacterized protein</fullName>
    </submittedName>
</protein>
<dbReference type="AlphaFoldDB" id="A0A9D3WYI5"/>
<dbReference type="Proteomes" id="UP000827986">
    <property type="component" value="Unassembled WGS sequence"/>
</dbReference>